<sequence>MHHAIIHAPISDAQQDAVRHWQSLLDAGLIGTRPDTPRDVAANRAATDALFRRIAHDRRRLERLPLA</sequence>
<evidence type="ECO:0000313" key="1">
    <source>
        <dbReference type="EMBL" id="ONF95864.1"/>
    </source>
</evidence>
<dbReference type="EMBL" id="MPSB01000008">
    <property type="protein sequence ID" value="ONF95864.1"/>
    <property type="molecule type" value="Genomic_DNA"/>
</dbReference>
<organism evidence="1 2">
    <name type="scientific">Sphingomonas jeddahensis</name>
    <dbReference type="NCBI Taxonomy" id="1915074"/>
    <lineage>
        <taxon>Bacteria</taxon>
        <taxon>Pseudomonadati</taxon>
        <taxon>Pseudomonadota</taxon>
        <taxon>Alphaproteobacteria</taxon>
        <taxon>Sphingomonadales</taxon>
        <taxon>Sphingomonadaceae</taxon>
        <taxon>Sphingomonas</taxon>
    </lineage>
</organism>
<dbReference type="RefSeq" id="WP_076744823.1">
    <property type="nucleotide sequence ID" value="NZ_MPSB01000008.1"/>
</dbReference>
<accession>A0A1V2EUN3</accession>
<name>A0A1V2EUN3_9SPHN</name>
<protein>
    <submittedName>
        <fullName evidence="1">Uncharacterized protein</fullName>
    </submittedName>
</protein>
<comment type="caution">
    <text evidence="1">The sequence shown here is derived from an EMBL/GenBank/DDBJ whole genome shotgun (WGS) entry which is preliminary data.</text>
</comment>
<evidence type="ECO:0000313" key="2">
    <source>
        <dbReference type="Proteomes" id="UP000188729"/>
    </source>
</evidence>
<dbReference type="AlphaFoldDB" id="A0A1V2EUN3"/>
<gene>
    <name evidence="1" type="ORF">SPHI_20660</name>
</gene>
<reference evidence="1 2" key="1">
    <citation type="submission" date="2016-11" db="EMBL/GenBank/DDBJ databases">
        <title>Genome sequence of Sphingomonas jeddahensis G39.</title>
        <authorList>
            <person name="Poehlein A."/>
            <person name="Wuebbeler J.H."/>
            <person name="Steinbuechel A."/>
            <person name="Daniel R."/>
        </authorList>
    </citation>
    <scope>NUCLEOTIDE SEQUENCE [LARGE SCALE GENOMIC DNA]</scope>
    <source>
        <strain evidence="1 2">G39</strain>
    </source>
</reference>
<dbReference type="Proteomes" id="UP000188729">
    <property type="component" value="Unassembled WGS sequence"/>
</dbReference>
<dbReference type="OrthoDB" id="7583580at2"/>
<proteinExistence type="predicted"/>
<keyword evidence="2" id="KW-1185">Reference proteome</keyword>